<evidence type="ECO:0000256" key="2">
    <source>
        <dbReference type="ARBA" id="ARBA00023125"/>
    </source>
</evidence>
<evidence type="ECO:0000313" key="6">
    <source>
        <dbReference type="Proteomes" id="UP000528457"/>
    </source>
</evidence>
<dbReference type="PROSITE" id="PS50995">
    <property type="entry name" value="HTH_MARR_2"/>
    <property type="match status" value="1"/>
</dbReference>
<dbReference type="GO" id="GO:0003677">
    <property type="term" value="F:DNA binding"/>
    <property type="evidence" value="ECO:0007669"/>
    <property type="project" value="UniProtKB-KW"/>
</dbReference>
<dbReference type="GO" id="GO:0003700">
    <property type="term" value="F:DNA-binding transcription factor activity"/>
    <property type="evidence" value="ECO:0007669"/>
    <property type="project" value="InterPro"/>
</dbReference>
<proteinExistence type="predicted"/>
<dbReference type="Pfam" id="PF22381">
    <property type="entry name" value="Staph_reg_Sar_Rot"/>
    <property type="match status" value="1"/>
</dbReference>
<keyword evidence="6" id="KW-1185">Reference proteome</keyword>
<name>A0A7X0JW73_9GAMM</name>
<evidence type="ECO:0000256" key="1">
    <source>
        <dbReference type="ARBA" id="ARBA00023015"/>
    </source>
</evidence>
<keyword evidence="2 5" id="KW-0238">DNA-binding</keyword>
<dbReference type="SMART" id="SM00347">
    <property type="entry name" value="HTH_MARR"/>
    <property type="match status" value="1"/>
</dbReference>
<dbReference type="EMBL" id="JACHHT010000002">
    <property type="protein sequence ID" value="MBB6522929.1"/>
    <property type="molecule type" value="Genomic_DNA"/>
</dbReference>
<dbReference type="GO" id="GO:0006950">
    <property type="term" value="P:response to stress"/>
    <property type="evidence" value="ECO:0007669"/>
    <property type="project" value="TreeGrafter"/>
</dbReference>
<evidence type="ECO:0000256" key="3">
    <source>
        <dbReference type="ARBA" id="ARBA00023163"/>
    </source>
</evidence>
<dbReference type="InterPro" id="IPR036388">
    <property type="entry name" value="WH-like_DNA-bd_sf"/>
</dbReference>
<dbReference type="PRINTS" id="PR00598">
    <property type="entry name" value="HTHMARR"/>
</dbReference>
<dbReference type="RefSeq" id="WP_166844921.1">
    <property type="nucleotide sequence ID" value="NZ_JAAONY010000002.1"/>
</dbReference>
<keyword evidence="1" id="KW-0805">Transcription regulation</keyword>
<dbReference type="PANTHER" id="PTHR33164">
    <property type="entry name" value="TRANSCRIPTIONAL REGULATOR, MARR FAMILY"/>
    <property type="match status" value="1"/>
</dbReference>
<dbReference type="Gene3D" id="1.10.10.10">
    <property type="entry name" value="Winged helix-like DNA-binding domain superfamily/Winged helix DNA-binding domain"/>
    <property type="match status" value="1"/>
</dbReference>
<dbReference type="InParanoid" id="A0A7X0JW73"/>
<dbReference type="PANTHER" id="PTHR33164:SF100">
    <property type="entry name" value="OSPR"/>
    <property type="match status" value="1"/>
</dbReference>
<comment type="caution">
    <text evidence="5">The sequence shown here is derived from an EMBL/GenBank/DDBJ whole genome shotgun (WGS) entry which is preliminary data.</text>
</comment>
<dbReference type="InterPro" id="IPR039422">
    <property type="entry name" value="MarR/SlyA-like"/>
</dbReference>
<dbReference type="Proteomes" id="UP000528457">
    <property type="component" value="Unassembled WGS sequence"/>
</dbReference>
<dbReference type="AlphaFoldDB" id="A0A7X0JW73"/>
<dbReference type="SUPFAM" id="SSF46785">
    <property type="entry name" value="Winged helix' DNA-binding domain"/>
    <property type="match status" value="1"/>
</dbReference>
<sequence length="152" mass="17679">MSDSIQDAELLYLDQQLCFRLYTASRLVIRAYQPLLRELDITYPQYLVLMLMWEWRDKDQSSGTVGQLGKRLQLDSGTLTPLLKRMESRGLVQRRRGEDDERERHIELTDKAIVMRKQASDWMRLAKESGKAGGIDLESLSRNLDLLVESFS</sequence>
<gene>
    <name evidence="5" type="ORF">HNR48_003214</name>
</gene>
<keyword evidence="3" id="KW-0804">Transcription</keyword>
<organism evidence="5 6">
    <name type="scientific">Pseudoteredinibacter isoporae</name>
    <dbReference type="NCBI Taxonomy" id="570281"/>
    <lineage>
        <taxon>Bacteria</taxon>
        <taxon>Pseudomonadati</taxon>
        <taxon>Pseudomonadota</taxon>
        <taxon>Gammaproteobacteria</taxon>
        <taxon>Cellvibrionales</taxon>
        <taxon>Cellvibrionaceae</taxon>
        <taxon>Pseudoteredinibacter</taxon>
    </lineage>
</organism>
<feature type="domain" description="HTH marR-type" evidence="4">
    <location>
        <begin position="14"/>
        <end position="149"/>
    </location>
</feature>
<protein>
    <submittedName>
        <fullName evidence="5">DNA-binding MarR family transcriptional regulator</fullName>
    </submittedName>
</protein>
<dbReference type="InterPro" id="IPR036390">
    <property type="entry name" value="WH_DNA-bd_sf"/>
</dbReference>
<reference evidence="5 6" key="1">
    <citation type="submission" date="2020-08" db="EMBL/GenBank/DDBJ databases">
        <title>Genomic Encyclopedia of Type Strains, Phase IV (KMG-IV): sequencing the most valuable type-strain genomes for metagenomic binning, comparative biology and taxonomic classification.</title>
        <authorList>
            <person name="Goeker M."/>
        </authorList>
    </citation>
    <scope>NUCLEOTIDE SEQUENCE [LARGE SCALE GENOMIC DNA]</scope>
    <source>
        <strain evidence="5 6">DSM 22368</strain>
    </source>
</reference>
<dbReference type="InterPro" id="IPR055166">
    <property type="entry name" value="Transc_reg_Sar_Rot_HTH"/>
</dbReference>
<accession>A0A7X0JW73</accession>
<dbReference type="InterPro" id="IPR000835">
    <property type="entry name" value="HTH_MarR-typ"/>
</dbReference>
<evidence type="ECO:0000259" key="4">
    <source>
        <dbReference type="PROSITE" id="PS50995"/>
    </source>
</evidence>
<evidence type="ECO:0000313" key="5">
    <source>
        <dbReference type="EMBL" id="MBB6522929.1"/>
    </source>
</evidence>